<dbReference type="InterPro" id="IPR009331">
    <property type="entry name" value="Oligogalacturonate-sp_porin"/>
</dbReference>
<evidence type="ECO:0000256" key="2">
    <source>
        <dbReference type="SAM" id="SignalP"/>
    </source>
</evidence>
<evidence type="ECO:0000256" key="1">
    <source>
        <dbReference type="ARBA" id="ARBA00022729"/>
    </source>
</evidence>
<organism evidence="3 4">
    <name type="scientific">Vibrio astriarenae</name>
    <dbReference type="NCBI Taxonomy" id="1481923"/>
    <lineage>
        <taxon>Bacteria</taxon>
        <taxon>Pseudomonadati</taxon>
        <taxon>Pseudomonadota</taxon>
        <taxon>Gammaproteobacteria</taxon>
        <taxon>Vibrionales</taxon>
        <taxon>Vibrionaceae</taxon>
        <taxon>Vibrio</taxon>
    </lineage>
</organism>
<evidence type="ECO:0000313" key="3">
    <source>
        <dbReference type="EMBL" id="QIA65742.1"/>
    </source>
</evidence>
<feature type="chain" id="PRO_5030864090" evidence="2">
    <location>
        <begin position="23"/>
        <end position="241"/>
    </location>
</feature>
<dbReference type="GO" id="GO:0015288">
    <property type="term" value="F:porin activity"/>
    <property type="evidence" value="ECO:0007669"/>
    <property type="project" value="TreeGrafter"/>
</dbReference>
<keyword evidence="1 2" id="KW-0732">Signal</keyword>
<dbReference type="InterPro" id="IPR053713">
    <property type="entry name" value="Bact_OM_Channel_sf"/>
</dbReference>
<dbReference type="GO" id="GO:0015772">
    <property type="term" value="P:oligosaccharide transport"/>
    <property type="evidence" value="ECO:0007669"/>
    <property type="project" value="TreeGrafter"/>
</dbReference>
<dbReference type="RefSeq" id="WP_164650639.1">
    <property type="nucleotide sequence ID" value="NZ_CP047476.1"/>
</dbReference>
<protein>
    <submittedName>
        <fullName evidence="3">Porin</fullName>
    </submittedName>
</protein>
<dbReference type="Gene3D" id="2.40.160.40">
    <property type="entry name" value="monomeric porin ompg"/>
    <property type="match status" value="1"/>
</dbReference>
<dbReference type="EMBL" id="CP047476">
    <property type="protein sequence ID" value="QIA65742.1"/>
    <property type="molecule type" value="Genomic_DNA"/>
</dbReference>
<sequence>MNKLSKASIAVASLLATTLVSAASLDFREEYKHGGEERAGRIKISGGVGNHYFGVEAKHSGELNDLERGDNEFEYGYNWNIDKQLRIQTAMPITFGNGNVTYKPQVRVQYKFENGLVTKLRYRHEFREYSGDNTTTGRDGEKHSSVNKSKITGNLDYNWNNFQLGFEANYSEDFFSEKWKVGNGDGTYEWDYNFKIGYKEKDWSWRPYIELGNVQCNSACAAEGDDSKRQLRSRIGITYSF</sequence>
<name>A0A7Z2T7L6_9VIBR</name>
<keyword evidence="4" id="KW-1185">Reference proteome</keyword>
<dbReference type="PANTHER" id="PTHR38105">
    <property type="entry name" value="OUTER MEMBRANE PROTEIN-RELATED-RELATED"/>
    <property type="match status" value="1"/>
</dbReference>
<dbReference type="Proteomes" id="UP000464262">
    <property type="component" value="Chromosome 2"/>
</dbReference>
<gene>
    <name evidence="3" type="ORF">GT360_19675</name>
</gene>
<dbReference type="KEGG" id="vas:GT360_19675"/>
<dbReference type="AlphaFoldDB" id="A0A7Z2T7L6"/>
<evidence type="ECO:0000313" key="4">
    <source>
        <dbReference type="Proteomes" id="UP000464262"/>
    </source>
</evidence>
<dbReference type="PANTHER" id="PTHR38105:SF5">
    <property type="entry name" value="OUTER MEMBRANE PROTEIN"/>
    <property type="match status" value="1"/>
</dbReference>
<accession>A0A7Z2T7L6</accession>
<dbReference type="GO" id="GO:0009279">
    <property type="term" value="C:cell outer membrane"/>
    <property type="evidence" value="ECO:0007669"/>
    <property type="project" value="TreeGrafter"/>
</dbReference>
<reference evidence="3 4" key="1">
    <citation type="submission" date="2020-01" db="EMBL/GenBank/DDBJ databases">
        <title>Whole genome and functional gene identification of agarase of Vibrio HN897.</title>
        <authorList>
            <person name="Liu Y."/>
            <person name="Zhao Z."/>
        </authorList>
    </citation>
    <scope>NUCLEOTIDE SEQUENCE [LARGE SCALE GENOMIC DNA]</scope>
    <source>
        <strain evidence="3 4">HN897</strain>
    </source>
</reference>
<proteinExistence type="predicted"/>
<dbReference type="Pfam" id="PF06178">
    <property type="entry name" value="KdgM"/>
    <property type="match status" value="1"/>
</dbReference>
<feature type="signal peptide" evidence="2">
    <location>
        <begin position="1"/>
        <end position="22"/>
    </location>
</feature>